<dbReference type="Proteomes" id="UP000564644">
    <property type="component" value="Unassembled WGS sequence"/>
</dbReference>
<keyword evidence="7" id="KW-0624">Polysaccharide degradation</keyword>
<feature type="domain" description="SLH" evidence="11">
    <location>
        <begin position="1421"/>
        <end position="1478"/>
    </location>
</feature>
<keyword evidence="2 10" id="KW-0732">Signal</keyword>
<keyword evidence="5" id="KW-0119">Carbohydrate metabolism</keyword>
<dbReference type="PANTHER" id="PTHR11452:SF75">
    <property type="entry name" value="ALPHA-GALACTOSIDASE MEL1"/>
    <property type="match status" value="1"/>
</dbReference>
<evidence type="ECO:0000256" key="3">
    <source>
        <dbReference type="ARBA" id="ARBA00022801"/>
    </source>
</evidence>
<organism evidence="12 13">
    <name type="scientific">Cohnella zeiphila</name>
    <dbReference type="NCBI Taxonomy" id="2761120"/>
    <lineage>
        <taxon>Bacteria</taxon>
        <taxon>Bacillati</taxon>
        <taxon>Bacillota</taxon>
        <taxon>Bacilli</taxon>
        <taxon>Bacillales</taxon>
        <taxon>Paenibacillaceae</taxon>
        <taxon>Cohnella</taxon>
    </lineage>
</organism>
<sequence>MTAVNRMFRRTGTGLLLSALLAAQFVWVGTSGQEAKAADNGLAQKPYMGWSSYSLQVYNPNGIDWVTADRVKAQSDAMHEKLQSHGYDYINIDAGWSGGSDEYGRPVPKATLYPNGFQEVVDYVHHNGQKIGLYMIPGMSKDVYEKNLPIKGTPYHAQDIVVKPLTTADYWNIDYKIDFSKPGAQEYVDSIAEQLGEWGVDFIKFDSVTPGSGHNDETIDARDDVKAWSTALGKYRIWFELSWALDHNYVDYWKKYANGWRVDWDVEAYNPDVGMTQWGNIARLFPDAAFWWRDAGPGGWNDFDSLDIGNGATSGLTKDERQTAMTLWAASSAQLYTGDDIANLDDYGLSLLTNDEVIAVNQAGHPIHPVSTASDQQVWYANNGDGTYTVALFNLGSKGASFGVNWNDIGLSGAASVRDLWSHQELGSFDAGYGPVTLEPHASRLFKVTALSGASTVNDDDNYMKYSGDWTRNGGNELESDAQDLSVIVTDSSASGAGRQNGDAGSDGHASDASGDTPPDPGEGADSAPVSHTVLLNDTDPAIQYANRWGYSGDRSFGDYGGDVHYGEPDDASGTQPEMTYAFDGTGIEVRAETSDSSGKLDVYVDGEFKETVDTYSVSQTGQIPVYGIAGLEQGPHTLRIVRNPDGGHYFLLDALKVTADSLLGTPSAGSFNQDQPADITVALPFGASSLAGIRNGDSSLQSGTDYTVDANVATIKSAYLQQQPSGDSVALAFEFAGGDTQLLPIAMEGTSISPTSASFDKRPTAQADVAVSLTLPDGNSLTGIRNGDASLTEGEDYAADGNTVRILKSYLSSLPVGNASLTFEFSRSGPRTLAVAVSNSASPGRYEFVNNNDPKIKYSGGWNGSGGRGLGDYGDDVDWTETNDAFFEYTFQGTGIDYITEVDQGQGDVEIFLDGVSQGTFSTYEANAHNKPQMTIYSVSGLASGLHTLKAVKKTGQFMLLDALRVQLPDLIDVSLTDFDKAPAAQADVIVNVLAGTDGLTAIKNGAQTLVQGADYTVSGNQVTIKKEYLASQPAGTTKLTFAFRGDYGDDVHAAAADGSSFEYTFKGTGVELLSPVGPKQGDMDIYIDGEQKATVSANAAKRGAQVNLYRSDSLPSGTHTIKVVKSSGDLMLVDALRFDVSPWIATPPVSPSGEGGVATGADSIPVVRTTLPDGTSKDEAKLTADQAKTWIDRQKAAGASALTISFPTANGGASLTNATLDPESVALLADSGLDLEIDAGSAKIRVPNASLRGWDDEVHFNLTPVGSADESSQIETRANEETAVIAASGGKATLAGRPVKIETNLENREVMLVLPLDDTDAQASGSGRIGVYIEHEDGTKEFKPGTEAAFDEGKGVQFTTSKFSTFAPLQLDDAASASRSAYIRGFAGDLFKPDQVITRAEMAAILTRVAGRQADDAGNNPSFRDVKPGYWGANAIAQAAALGLMNGYGDGTFKPEQPVTRAEMAALASRLAPSAAEAGTGFADTIGHWAEQAIKSAQGAGYLQGYADGTFRPERALTRAEAVVILNRALGRVPRSDEAQSPWKDVPNGYWAARDIAEASTDRAAGSGAGSAGQPAD</sequence>
<feature type="signal peptide" evidence="10">
    <location>
        <begin position="1"/>
        <end position="28"/>
    </location>
</feature>
<gene>
    <name evidence="12" type="ORF">H7C18_30820</name>
</gene>
<dbReference type="SUPFAM" id="SSF81296">
    <property type="entry name" value="E set domains"/>
    <property type="match status" value="3"/>
</dbReference>
<dbReference type="InterPro" id="IPR013780">
    <property type="entry name" value="Glyco_hydro_b"/>
</dbReference>
<evidence type="ECO:0000256" key="9">
    <source>
        <dbReference type="SAM" id="MobiDB-lite"/>
    </source>
</evidence>
<keyword evidence="4" id="KW-0136">Cellulose degradation</keyword>
<name>A0A7X0SSI9_9BACL</name>
<protein>
    <recommendedName>
        <fullName evidence="8">Alpha-galactosidase</fullName>
        <ecNumber evidence="8">3.2.1.22</ecNumber>
    </recommendedName>
    <alternativeName>
        <fullName evidence="8">Melibiase</fullName>
    </alternativeName>
</protein>
<keyword evidence="6 8" id="KW-0326">Glycosidase</keyword>
<dbReference type="Pfam" id="PF16499">
    <property type="entry name" value="Melibiase_2"/>
    <property type="match status" value="2"/>
</dbReference>
<dbReference type="InterPro" id="IPR013785">
    <property type="entry name" value="Aldolase_TIM"/>
</dbReference>
<dbReference type="InterPro" id="IPR041233">
    <property type="entry name" value="Melibiase_C"/>
</dbReference>
<dbReference type="InterPro" id="IPR005102">
    <property type="entry name" value="Carbo-bd_X2"/>
</dbReference>
<proteinExistence type="inferred from homology"/>
<comment type="similarity">
    <text evidence="1 8">Belongs to the glycosyl hydrolase 27 family.</text>
</comment>
<dbReference type="GO" id="GO:0030245">
    <property type="term" value="P:cellulose catabolic process"/>
    <property type="evidence" value="ECO:0007669"/>
    <property type="project" value="UniProtKB-KW"/>
</dbReference>
<evidence type="ECO:0000256" key="6">
    <source>
        <dbReference type="ARBA" id="ARBA00023295"/>
    </source>
</evidence>
<dbReference type="Gene3D" id="2.60.120.260">
    <property type="entry name" value="Galactose-binding domain-like"/>
    <property type="match status" value="3"/>
</dbReference>
<feature type="domain" description="SLH" evidence="11">
    <location>
        <begin position="1356"/>
        <end position="1420"/>
    </location>
</feature>
<evidence type="ECO:0000256" key="1">
    <source>
        <dbReference type="ARBA" id="ARBA00009743"/>
    </source>
</evidence>
<dbReference type="InterPro" id="IPR002241">
    <property type="entry name" value="Glyco_hydro_27"/>
</dbReference>
<dbReference type="PRINTS" id="PR00740">
    <property type="entry name" value="GLHYDRLASE27"/>
</dbReference>
<dbReference type="EC" id="3.2.1.22" evidence="8"/>
<evidence type="ECO:0000259" key="11">
    <source>
        <dbReference type="PROSITE" id="PS51272"/>
    </source>
</evidence>
<evidence type="ECO:0000256" key="8">
    <source>
        <dbReference type="RuleBase" id="RU361168"/>
    </source>
</evidence>
<dbReference type="PROSITE" id="PS51272">
    <property type="entry name" value="SLH"/>
    <property type="match status" value="3"/>
</dbReference>
<evidence type="ECO:0000256" key="5">
    <source>
        <dbReference type="ARBA" id="ARBA00023277"/>
    </source>
</evidence>
<feature type="chain" id="PRO_5038853545" description="Alpha-galactosidase" evidence="10">
    <location>
        <begin position="29"/>
        <end position="1579"/>
    </location>
</feature>
<evidence type="ECO:0000313" key="12">
    <source>
        <dbReference type="EMBL" id="MBB6735316.1"/>
    </source>
</evidence>
<dbReference type="EMBL" id="JACJVO010000046">
    <property type="protein sequence ID" value="MBB6735316.1"/>
    <property type="molecule type" value="Genomic_DNA"/>
</dbReference>
<dbReference type="Gene3D" id="2.60.40.1180">
    <property type="entry name" value="Golgi alpha-mannosidase II"/>
    <property type="match status" value="1"/>
</dbReference>
<evidence type="ECO:0000313" key="13">
    <source>
        <dbReference type="Proteomes" id="UP000564644"/>
    </source>
</evidence>
<keyword evidence="8" id="KW-1015">Disulfide bond</keyword>
<reference evidence="12 13" key="1">
    <citation type="submission" date="2020-08" db="EMBL/GenBank/DDBJ databases">
        <title>Cohnella phylogeny.</title>
        <authorList>
            <person name="Dunlap C."/>
        </authorList>
    </citation>
    <scope>NUCLEOTIDE SEQUENCE [LARGE SCALE GENOMIC DNA]</scope>
    <source>
        <strain evidence="12 13">CBP 2801</strain>
    </source>
</reference>
<dbReference type="Gene3D" id="2.60.40.10">
    <property type="entry name" value="Immunoglobulins"/>
    <property type="match status" value="3"/>
</dbReference>
<dbReference type="CDD" id="cd14792">
    <property type="entry name" value="GH27"/>
    <property type="match status" value="1"/>
</dbReference>
<dbReference type="GO" id="GO:0004557">
    <property type="term" value="F:alpha-galactosidase activity"/>
    <property type="evidence" value="ECO:0007669"/>
    <property type="project" value="UniProtKB-EC"/>
</dbReference>
<evidence type="ECO:0000256" key="10">
    <source>
        <dbReference type="SAM" id="SignalP"/>
    </source>
</evidence>
<dbReference type="PANTHER" id="PTHR11452">
    <property type="entry name" value="ALPHA-GALACTOSIDASE/ALPHA-N-ACETYLGALACTOSAMINIDASE"/>
    <property type="match status" value="1"/>
</dbReference>
<comment type="catalytic activity">
    <reaction evidence="8">
        <text>Hydrolysis of terminal, non-reducing alpha-D-galactose residues in alpha-D-galactosides, including galactose oligosaccharides, galactomannans and galactolipids.</text>
        <dbReference type="EC" id="3.2.1.22"/>
    </reaction>
</comment>
<keyword evidence="3 8" id="KW-0378">Hydrolase</keyword>
<accession>A0A7X0SSI9</accession>
<dbReference type="InterPro" id="IPR017853">
    <property type="entry name" value="GH"/>
</dbReference>
<dbReference type="InterPro" id="IPR013783">
    <property type="entry name" value="Ig-like_fold"/>
</dbReference>
<comment type="caution">
    <text evidence="12">The sequence shown here is derived from an EMBL/GenBank/DDBJ whole genome shotgun (WGS) entry which is preliminary data.</text>
</comment>
<dbReference type="Pfam" id="PF17801">
    <property type="entry name" value="Melibiase_C"/>
    <property type="match status" value="1"/>
</dbReference>
<dbReference type="Pfam" id="PF03442">
    <property type="entry name" value="CBM_X2"/>
    <property type="match status" value="3"/>
</dbReference>
<dbReference type="SUPFAM" id="SSF51011">
    <property type="entry name" value="Glycosyl hydrolase domain"/>
    <property type="match status" value="1"/>
</dbReference>
<dbReference type="Pfam" id="PF00395">
    <property type="entry name" value="SLH"/>
    <property type="match status" value="3"/>
</dbReference>
<evidence type="ECO:0000256" key="2">
    <source>
        <dbReference type="ARBA" id="ARBA00022729"/>
    </source>
</evidence>
<feature type="domain" description="SLH" evidence="11">
    <location>
        <begin position="1479"/>
        <end position="1542"/>
    </location>
</feature>
<dbReference type="Gene3D" id="3.20.20.70">
    <property type="entry name" value="Aldolase class I"/>
    <property type="match status" value="1"/>
</dbReference>
<dbReference type="InterPro" id="IPR001119">
    <property type="entry name" value="SLH_dom"/>
</dbReference>
<feature type="region of interest" description="Disordered" evidence="9">
    <location>
        <begin position="493"/>
        <end position="530"/>
    </location>
</feature>
<evidence type="ECO:0000256" key="4">
    <source>
        <dbReference type="ARBA" id="ARBA00023001"/>
    </source>
</evidence>
<evidence type="ECO:0000256" key="7">
    <source>
        <dbReference type="ARBA" id="ARBA00023326"/>
    </source>
</evidence>
<dbReference type="SUPFAM" id="SSF51445">
    <property type="entry name" value="(Trans)glycosidases"/>
    <property type="match status" value="1"/>
</dbReference>
<dbReference type="InterPro" id="IPR014756">
    <property type="entry name" value="Ig_E-set"/>
</dbReference>
<keyword evidence="13" id="KW-1185">Reference proteome</keyword>